<protein>
    <recommendedName>
        <fullName evidence="3">Leucine Rich repeats (2 copies)</fullName>
    </recommendedName>
</protein>
<reference evidence="1 2" key="1">
    <citation type="submission" date="2019-02" db="EMBL/GenBank/DDBJ databases">
        <title>Deep-cultivation of Planctomycetes and their phenomic and genomic characterization uncovers novel biology.</title>
        <authorList>
            <person name="Wiegand S."/>
            <person name="Jogler M."/>
            <person name="Boedeker C."/>
            <person name="Pinto D."/>
            <person name="Vollmers J."/>
            <person name="Rivas-Marin E."/>
            <person name="Kohn T."/>
            <person name="Peeters S.H."/>
            <person name="Heuer A."/>
            <person name="Rast P."/>
            <person name="Oberbeckmann S."/>
            <person name="Bunk B."/>
            <person name="Jeske O."/>
            <person name="Meyerdierks A."/>
            <person name="Storesund J.E."/>
            <person name="Kallscheuer N."/>
            <person name="Luecker S."/>
            <person name="Lage O.M."/>
            <person name="Pohl T."/>
            <person name="Merkel B.J."/>
            <person name="Hornburger P."/>
            <person name="Mueller R.-W."/>
            <person name="Bruemmer F."/>
            <person name="Labrenz M."/>
            <person name="Spormann A.M."/>
            <person name="Op den Camp H."/>
            <person name="Overmann J."/>
            <person name="Amann R."/>
            <person name="Jetten M.S.M."/>
            <person name="Mascher T."/>
            <person name="Medema M.H."/>
            <person name="Devos D.P."/>
            <person name="Kaster A.-K."/>
            <person name="Ovreas L."/>
            <person name="Rohde M."/>
            <person name="Galperin M.Y."/>
            <person name="Jogler C."/>
        </authorList>
    </citation>
    <scope>NUCLEOTIDE SEQUENCE [LARGE SCALE GENOMIC DNA]</scope>
    <source>
        <strain evidence="1 2">ElP</strain>
    </source>
</reference>
<organism evidence="1 2">
    <name type="scientific">Tautonia plasticadhaerens</name>
    <dbReference type="NCBI Taxonomy" id="2527974"/>
    <lineage>
        <taxon>Bacteria</taxon>
        <taxon>Pseudomonadati</taxon>
        <taxon>Planctomycetota</taxon>
        <taxon>Planctomycetia</taxon>
        <taxon>Isosphaerales</taxon>
        <taxon>Isosphaeraceae</taxon>
        <taxon>Tautonia</taxon>
    </lineage>
</organism>
<dbReference type="Proteomes" id="UP000317835">
    <property type="component" value="Chromosome"/>
</dbReference>
<name>A0A518HD45_9BACT</name>
<sequence length="258" mass="28329">MTPRRLRFSVRKGMALILVLGCTLGWIVHRADRQRDAVKAIERAGGEVLYDWQYRDGTMRSGGTPGGPAWLARILGPHYFDTVTHVTLPARTTDADMGTVAALGWVERLILDPSGLSDAGLAQLDRMTGLRWLVIDHRAIDVDSRIMPLRAISRLHGLTLAGTDVSDAGVMRLPIPGRLGLLDLEKTRVTDAGLAHIGGMSGLEDLSVENTELGDQGLAHLRRLEKLRRLSVNRTDVSTPAVDAFRKRHPGVRIRDSN</sequence>
<dbReference type="Gene3D" id="3.80.10.10">
    <property type="entry name" value="Ribonuclease Inhibitor"/>
    <property type="match status" value="1"/>
</dbReference>
<proteinExistence type="predicted"/>
<evidence type="ECO:0008006" key="3">
    <source>
        <dbReference type="Google" id="ProtNLM"/>
    </source>
</evidence>
<gene>
    <name evidence="1" type="ORF">ElP_67460</name>
</gene>
<dbReference type="RefSeq" id="WP_145277568.1">
    <property type="nucleotide sequence ID" value="NZ_CP036426.1"/>
</dbReference>
<evidence type="ECO:0000313" key="2">
    <source>
        <dbReference type="Proteomes" id="UP000317835"/>
    </source>
</evidence>
<evidence type="ECO:0000313" key="1">
    <source>
        <dbReference type="EMBL" id="QDV38789.1"/>
    </source>
</evidence>
<dbReference type="InterPro" id="IPR032675">
    <property type="entry name" value="LRR_dom_sf"/>
</dbReference>
<dbReference type="KEGG" id="tpla:ElP_67460"/>
<dbReference type="SUPFAM" id="SSF52047">
    <property type="entry name" value="RNI-like"/>
    <property type="match status" value="1"/>
</dbReference>
<dbReference type="AlphaFoldDB" id="A0A518HD45"/>
<accession>A0A518HD45</accession>
<dbReference type="OrthoDB" id="272105at2"/>
<dbReference type="EMBL" id="CP036426">
    <property type="protein sequence ID" value="QDV38789.1"/>
    <property type="molecule type" value="Genomic_DNA"/>
</dbReference>
<keyword evidence="2" id="KW-1185">Reference proteome</keyword>